<dbReference type="AlphaFoldDB" id="A0AAD7S923"/>
<reference evidence="1" key="1">
    <citation type="journal article" date="2023" name="Science">
        <title>Genome structures resolve the early diversification of teleost fishes.</title>
        <authorList>
            <person name="Parey E."/>
            <person name="Louis A."/>
            <person name="Montfort J."/>
            <person name="Bouchez O."/>
            <person name="Roques C."/>
            <person name="Iampietro C."/>
            <person name="Lluch J."/>
            <person name="Castinel A."/>
            <person name="Donnadieu C."/>
            <person name="Desvignes T."/>
            <person name="Floi Bucao C."/>
            <person name="Jouanno E."/>
            <person name="Wen M."/>
            <person name="Mejri S."/>
            <person name="Dirks R."/>
            <person name="Jansen H."/>
            <person name="Henkel C."/>
            <person name="Chen W.J."/>
            <person name="Zahm M."/>
            <person name="Cabau C."/>
            <person name="Klopp C."/>
            <person name="Thompson A.W."/>
            <person name="Robinson-Rechavi M."/>
            <person name="Braasch I."/>
            <person name="Lecointre G."/>
            <person name="Bobe J."/>
            <person name="Postlethwait J.H."/>
            <person name="Berthelot C."/>
            <person name="Roest Crollius H."/>
            <person name="Guiguen Y."/>
        </authorList>
    </citation>
    <scope>NUCLEOTIDE SEQUENCE</scope>
    <source>
        <strain evidence="1">NC1722</strain>
    </source>
</reference>
<accession>A0AAD7S923</accession>
<gene>
    <name evidence="1" type="ORF">AAFF_G00430390</name>
</gene>
<evidence type="ECO:0000313" key="2">
    <source>
        <dbReference type="Proteomes" id="UP001221898"/>
    </source>
</evidence>
<dbReference type="EMBL" id="JAINUG010000092">
    <property type="protein sequence ID" value="KAJ8398195.1"/>
    <property type="molecule type" value="Genomic_DNA"/>
</dbReference>
<sequence>MLCVSRPVTGTSINECLFHRSESPGSLRRLVRPCPGRAVKQQFTWCHPWSPERKSRGAMAATAAAKPRRLEVQAGFRLIIPPTEVQQSVPFTF</sequence>
<keyword evidence="2" id="KW-1185">Reference proteome</keyword>
<organism evidence="1 2">
    <name type="scientific">Aldrovandia affinis</name>
    <dbReference type="NCBI Taxonomy" id="143900"/>
    <lineage>
        <taxon>Eukaryota</taxon>
        <taxon>Metazoa</taxon>
        <taxon>Chordata</taxon>
        <taxon>Craniata</taxon>
        <taxon>Vertebrata</taxon>
        <taxon>Euteleostomi</taxon>
        <taxon>Actinopterygii</taxon>
        <taxon>Neopterygii</taxon>
        <taxon>Teleostei</taxon>
        <taxon>Notacanthiformes</taxon>
        <taxon>Halosauridae</taxon>
        <taxon>Aldrovandia</taxon>
    </lineage>
</organism>
<protein>
    <submittedName>
        <fullName evidence="1">Uncharacterized protein</fullName>
    </submittedName>
</protein>
<proteinExistence type="predicted"/>
<dbReference type="Proteomes" id="UP001221898">
    <property type="component" value="Unassembled WGS sequence"/>
</dbReference>
<name>A0AAD7S923_9TELE</name>
<evidence type="ECO:0000313" key="1">
    <source>
        <dbReference type="EMBL" id="KAJ8398195.1"/>
    </source>
</evidence>
<comment type="caution">
    <text evidence="1">The sequence shown here is derived from an EMBL/GenBank/DDBJ whole genome shotgun (WGS) entry which is preliminary data.</text>
</comment>